<protein>
    <submittedName>
        <fullName evidence="2">DNA-binding protein SATB1</fullName>
    </submittedName>
</protein>
<feature type="region of interest" description="Disordered" evidence="1">
    <location>
        <begin position="1"/>
        <end position="29"/>
    </location>
</feature>
<dbReference type="OrthoDB" id="2219495at2759"/>
<reference evidence="2 3" key="1">
    <citation type="submission" date="2015-01" db="EMBL/GenBank/DDBJ databases">
        <title>Evolution of Trichinella species and genotypes.</title>
        <authorList>
            <person name="Korhonen P.K."/>
            <person name="Edoardo P."/>
            <person name="Giuseppe L.R."/>
            <person name="Gasser R.B."/>
        </authorList>
    </citation>
    <scope>NUCLEOTIDE SEQUENCE [LARGE SCALE GENOMIC DNA]</scope>
    <source>
        <strain evidence="2">ISS3</strain>
    </source>
</reference>
<keyword evidence="2" id="KW-0238">DNA-binding</keyword>
<dbReference type="Proteomes" id="UP000054776">
    <property type="component" value="Unassembled WGS sequence"/>
</dbReference>
<dbReference type="GO" id="GO:0003677">
    <property type="term" value="F:DNA binding"/>
    <property type="evidence" value="ECO:0007669"/>
    <property type="project" value="UniProtKB-KW"/>
</dbReference>
<dbReference type="AlphaFoldDB" id="A0A0V1BWE6"/>
<proteinExistence type="predicted"/>
<evidence type="ECO:0000313" key="3">
    <source>
        <dbReference type="Proteomes" id="UP000054776"/>
    </source>
</evidence>
<organism evidence="2 3">
    <name type="scientific">Trichinella spiralis</name>
    <name type="common">Trichina worm</name>
    <dbReference type="NCBI Taxonomy" id="6334"/>
    <lineage>
        <taxon>Eukaryota</taxon>
        <taxon>Metazoa</taxon>
        <taxon>Ecdysozoa</taxon>
        <taxon>Nematoda</taxon>
        <taxon>Enoplea</taxon>
        <taxon>Dorylaimia</taxon>
        <taxon>Trichinellida</taxon>
        <taxon>Trichinellidae</taxon>
        <taxon>Trichinella</taxon>
    </lineage>
</organism>
<accession>A0A0V1BWE6</accession>
<evidence type="ECO:0000313" key="2">
    <source>
        <dbReference type="EMBL" id="KRY41086.1"/>
    </source>
</evidence>
<gene>
    <name evidence="2" type="primary">SATB1</name>
    <name evidence="2" type="ORF">T01_12054</name>
</gene>
<dbReference type="EMBL" id="JYDH01000009">
    <property type="protein sequence ID" value="KRY41086.1"/>
    <property type="molecule type" value="Genomic_DNA"/>
</dbReference>
<name>A0A0V1BWE6_TRISP</name>
<keyword evidence="3" id="KW-1185">Reference proteome</keyword>
<evidence type="ECO:0000256" key="1">
    <source>
        <dbReference type="SAM" id="MobiDB-lite"/>
    </source>
</evidence>
<comment type="caution">
    <text evidence="2">The sequence shown here is derived from an EMBL/GenBank/DDBJ whole genome shotgun (WGS) entry which is preliminary data.</text>
</comment>
<sequence length="211" mass="24496">MKGAHPSIHPSRLGQHVPQHTPDARSSPAAAAAAHAHAHSFIYAHHLPINKHENPTHYHLLAHALRHAYTHTHTPHIDCCAAELLFDIPFLPCIYLIEPAENSLSRRVWFCFFYFSFSLYFFIRVKFSFNHFISSRDQKRETFERWLFSYFLSILTFLHTTVKATIKGSSIDMIIFTHSTDGSQNFSLQRKAAVGRRRRFAVACMPRYWTE</sequence>